<accession>A0ABP4WWT9</accession>
<comment type="caution">
    <text evidence="6">The sequence shown here is derived from an EMBL/GenBank/DDBJ whole genome shotgun (WGS) entry which is preliminary data.</text>
</comment>
<evidence type="ECO:0000256" key="3">
    <source>
        <dbReference type="ARBA" id="ARBA00023163"/>
    </source>
</evidence>
<evidence type="ECO:0000313" key="6">
    <source>
        <dbReference type="EMBL" id="GAA1762458.1"/>
    </source>
</evidence>
<reference evidence="7" key="1">
    <citation type="journal article" date="2019" name="Int. J. Syst. Evol. Microbiol.">
        <title>The Global Catalogue of Microorganisms (GCM) 10K type strain sequencing project: providing services to taxonomists for standard genome sequencing and annotation.</title>
        <authorList>
            <consortium name="The Broad Institute Genomics Platform"/>
            <consortium name="The Broad Institute Genome Sequencing Center for Infectious Disease"/>
            <person name="Wu L."/>
            <person name="Ma J."/>
        </authorList>
    </citation>
    <scope>NUCLEOTIDE SEQUENCE [LARGE SCALE GENOMIC DNA]</scope>
    <source>
        <strain evidence="7">JCM 14319</strain>
    </source>
</reference>
<proteinExistence type="predicted"/>
<organism evidence="6 7">
    <name type="scientific">Agromyces humatus</name>
    <dbReference type="NCBI Taxonomy" id="279573"/>
    <lineage>
        <taxon>Bacteria</taxon>
        <taxon>Bacillati</taxon>
        <taxon>Actinomycetota</taxon>
        <taxon>Actinomycetes</taxon>
        <taxon>Micrococcales</taxon>
        <taxon>Microbacteriaceae</taxon>
        <taxon>Agromyces</taxon>
    </lineage>
</organism>
<dbReference type="SUPFAM" id="SSF48498">
    <property type="entry name" value="Tetracyclin repressor-like, C-terminal domain"/>
    <property type="match status" value="1"/>
</dbReference>
<dbReference type="InterPro" id="IPR036271">
    <property type="entry name" value="Tet_transcr_reg_TetR-rel_C_sf"/>
</dbReference>
<evidence type="ECO:0000256" key="1">
    <source>
        <dbReference type="ARBA" id="ARBA00023015"/>
    </source>
</evidence>
<dbReference type="PANTHER" id="PTHR47506:SF6">
    <property type="entry name" value="HTH-TYPE TRANSCRIPTIONAL REPRESSOR NEMR"/>
    <property type="match status" value="1"/>
</dbReference>
<dbReference type="InterPro" id="IPR001647">
    <property type="entry name" value="HTH_TetR"/>
</dbReference>
<dbReference type="PANTHER" id="PTHR47506">
    <property type="entry name" value="TRANSCRIPTIONAL REGULATORY PROTEIN"/>
    <property type="match status" value="1"/>
</dbReference>
<keyword evidence="2 4" id="KW-0238">DNA-binding</keyword>
<feature type="DNA-binding region" description="H-T-H motif" evidence="4">
    <location>
        <begin position="70"/>
        <end position="89"/>
    </location>
</feature>
<feature type="domain" description="HTH tetR-type" evidence="5">
    <location>
        <begin position="47"/>
        <end position="107"/>
    </location>
</feature>
<dbReference type="Pfam" id="PF16925">
    <property type="entry name" value="TetR_C_13"/>
    <property type="match status" value="1"/>
</dbReference>
<dbReference type="Gene3D" id="1.10.10.60">
    <property type="entry name" value="Homeodomain-like"/>
    <property type="match status" value="1"/>
</dbReference>
<gene>
    <name evidence="6" type="ORF">GCM10009747_22310</name>
</gene>
<dbReference type="EMBL" id="BAAANH010000004">
    <property type="protein sequence ID" value="GAA1762458.1"/>
    <property type="molecule type" value="Genomic_DNA"/>
</dbReference>
<evidence type="ECO:0000256" key="4">
    <source>
        <dbReference type="PROSITE-ProRule" id="PRU00335"/>
    </source>
</evidence>
<sequence>MLLDRLLDRLLERAESNNTNGRTYTIRTIVRKIQDMTEIDGRKARGDASRRLVLASAVDLASIDGLDGLTIGRLAAAASVSKSGVATLFGTKERLQLATVDAAAHRFREAVLEPARVEPRGIRRVVVLLDRWIAYSRDRVFPGGCFFASAAVELDAKPGPVRDAVARSFQSWNDYVRVAIGYAIDQGQLPPGTDAAQLAFEFIALLDGANTRSLLHDSNEPYVFARRAMVARLLAAGADPEVLRPLADVDDLAVQPAAAS</sequence>
<evidence type="ECO:0000259" key="5">
    <source>
        <dbReference type="PROSITE" id="PS50977"/>
    </source>
</evidence>
<evidence type="ECO:0000313" key="7">
    <source>
        <dbReference type="Proteomes" id="UP001500506"/>
    </source>
</evidence>
<dbReference type="SUPFAM" id="SSF46689">
    <property type="entry name" value="Homeodomain-like"/>
    <property type="match status" value="1"/>
</dbReference>
<keyword evidence="3" id="KW-0804">Transcription</keyword>
<name>A0ABP4WWT9_9MICO</name>
<keyword evidence="7" id="KW-1185">Reference proteome</keyword>
<dbReference type="PROSITE" id="PS50977">
    <property type="entry name" value="HTH_TETR_2"/>
    <property type="match status" value="1"/>
</dbReference>
<dbReference type="Proteomes" id="UP001500506">
    <property type="component" value="Unassembled WGS sequence"/>
</dbReference>
<keyword evidence="1" id="KW-0805">Transcription regulation</keyword>
<dbReference type="Gene3D" id="1.10.357.10">
    <property type="entry name" value="Tetracycline Repressor, domain 2"/>
    <property type="match status" value="1"/>
</dbReference>
<protein>
    <submittedName>
        <fullName evidence="6">TetR/AcrR family transcriptional regulator</fullName>
    </submittedName>
</protein>
<evidence type="ECO:0000256" key="2">
    <source>
        <dbReference type="ARBA" id="ARBA00023125"/>
    </source>
</evidence>
<dbReference type="InterPro" id="IPR009057">
    <property type="entry name" value="Homeodomain-like_sf"/>
</dbReference>
<dbReference type="InterPro" id="IPR011075">
    <property type="entry name" value="TetR_C"/>
</dbReference>